<keyword evidence="4" id="KW-0012">Acyltransferase</keyword>
<proteinExistence type="predicted"/>
<feature type="domain" description="Phospholipid/glycerol acyltransferase" evidence="3">
    <location>
        <begin position="89"/>
        <end position="231"/>
    </location>
</feature>
<feature type="region of interest" description="Disordered" evidence="1">
    <location>
        <begin position="295"/>
        <end position="314"/>
    </location>
</feature>
<dbReference type="EC" id="2.3.-.-" evidence="4"/>
<dbReference type="Proteomes" id="UP000051494">
    <property type="component" value="Unassembled WGS sequence"/>
</dbReference>
<keyword evidence="2" id="KW-0472">Membrane</keyword>
<reference evidence="4" key="1">
    <citation type="submission" date="2015-09" db="EMBL/GenBank/DDBJ databases">
        <title>Draft Genome Sequences of Two Novel Amoeba-resistant Intranuclear Bacteria, Candidatus Berkiella cookevillensis and Candidatus Berkiella aquae.</title>
        <authorList>
            <person name="Mehari Y.T."/>
            <person name="Arivett B.A."/>
            <person name="Farone A.L."/>
            <person name="Gunderson J.H."/>
            <person name="Farone M.B."/>
        </authorList>
    </citation>
    <scope>NUCLEOTIDE SEQUENCE [LARGE SCALE GENOMIC DNA]</scope>
    <source>
        <strain evidence="4">CC99</strain>
    </source>
</reference>
<dbReference type="SMART" id="SM00563">
    <property type="entry name" value="PlsC"/>
    <property type="match status" value="1"/>
</dbReference>
<dbReference type="SUPFAM" id="SSF69593">
    <property type="entry name" value="Glycerol-3-phosphate (1)-acyltransferase"/>
    <property type="match status" value="1"/>
</dbReference>
<comment type="caution">
    <text evidence="4">The sequence shown here is derived from an EMBL/GenBank/DDBJ whole genome shotgun (WGS) entry which is preliminary data.</text>
</comment>
<dbReference type="NCBIfam" id="NF010621">
    <property type="entry name" value="PRK14014.1"/>
    <property type="match status" value="1"/>
</dbReference>
<evidence type="ECO:0000259" key="3">
    <source>
        <dbReference type="SMART" id="SM00563"/>
    </source>
</evidence>
<dbReference type="EMBL" id="LKHV02000001">
    <property type="protein sequence ID" value="MCS5708173.1"/>
    <property type="molecule type" value="Genomic_DNA"/>
</dbReference>
<keyword evidence="4" id="KW-0808">Transferase</keyword>
<protein>
    <submittedName>
        <fullName evidence="4 5">Acyltransferase</fullName>
        <ecNumber evidence="4">2.3.-.-</ecNumber>
    </submittedName>
</protein>
<gene>
    <name evidence="4" type="primary">yihG</name>
    <name evidence="5" type="ORF">CC99x_004575</name>
    <name evidence="4" type="ORF">CC99x_01624</name>
</gene>
<keyword evidence="6" id="KW-1185">Reference proteome</keyword>
<accession>A0A0Q9YCX6</accession>
<dbReference type="EMBL" id="LKHV01000007">
    <property type="protein sequence ID" value="KRG18412.1"/>
    <property type="molecule type" value="Genomic_DNA"/>
</dbReference>
<dbReference type="PANTHER" id="PTHR10983:SF16">
    <property type="entry name" value="LYSOCARDIOLIPIN ACYLTRANSFERASE 1"/>
    <property type="match status" value="1"/>
</dbReference>
<reference evidence="5" key="2">
    <citation type="journal article" date="2016" name="Genome Announc.">
        <title>Draft Genome Sequences of Two Novel Amoeba-Resistant Intranuclear Bacteria, 'Candidatus Berkiella cookevillensis' and 'Candidatus Berkiella aquae'.</title>
        <authorList>
            <person name="Mehari Y.T."/>
            <person name="Arivett B.A."/>
            <person name="Farone A.L."/>
            <person name="Gunderson J.H."/>
            <person name="Farone M.B."/>
        </authorList>
    </citation>
    <scope>NUCLEOTIDE SEQUENCE</scope>
    <source>
        <strain evidence="5">CC99</strain>
    </source>
</reference>
<evidence type="ECO:0000313" key="5">
    <source>
        <dbReference type="EMBL" id="MCS5708173.1"/>
    </source>
</evidence>
<feature type="compositionally biased region" description="Low complexity" evidence="1">
    <location>
        <begin position="305"/>
        <end position="314"/>
    </location>
</feature>
<keyword evidence="2" id="KW-1133">Transmembrane helix</keyword>
<sequence length="314" mass="37005">MLKTLPSPIKGILNALFLAVHTIFWCMPMYVFLILKFISPNKSFRAWTDKVLVKIANGWISTNSLWMLATHRTKWDIPNMDHLKLNDWYFITCNHQSWTDILILHRIFLRKIPFIRFFIKRELLFLPFLGLAWWAYDFPIMSRYSKQQIAKNPSLRGKDLEATKKACKIYQNYPVTILNFLEGTRNTPAKHKIQKSPYKNLLIPKLGGFSFAIYAMDKKITHVLDVTIAYPYGKPNFWQFLCGEVKEIKVHMQEFEIPPNLLQWDDLENPEQRAQFSDWVNHIWAEKDKRLDSLKATSSKEESLKPSSLKYDTG</sequence>
<dbReference type="GO" id="GO:0016746">
    <property type="term" value="F:acyltransferase activity"/>
    <property type="evidence" value="ECO:0007669"/>
    <property type="project" value="UniProtKB-KW"/>
</dbReference>
<dbReference type="RefSeq" id="WP_057624707.1">
    <property type="nucleotide sequence ID" value="NZ_LKHV02000001.1"/>
</dbReference>
<organism evidence="4">
    <name type="scientific">Candidatus Berkiella cookevillensis</name>
    <dbReference type="NCBI Taxonomy" id="437022"/>
    <lineage>
        <taxon>Bacteria</taxon>
        <taxon>Pseudomonadati</taxon>
        <taxon>Pseudomonadota</taxon>
        <taxon>Gammaproteobacteria</taxon>
        <taxon>Candidatus Berkiellales</taxon>
        <taxon>Candidatus Berkiellaceae</taxon>
        <taxon>Candidatus Berkiella</taxon>
    </lineage>
</organism>
<feature type="compositionally biased region" description="Basic and acidic residues" evidence="1">
    <location>
        <begin position="295"/>
        <end position="304"/>
    </location>
</feature>
<dbReference type="STRING" id="437022.CC99x_01624"/>
<feature type="transmembrane region" description="Helical" evidence="2">
    <location>
        <begin position="12"/>
        <end position="35"/>
    </location>
</feature>
<evidence type="ECO:0000313" key="4">
    <source>
        <dbReference type="EMBL" id="KRG18412.1"/>
    </source>
</evidence>
<dbReference type="CDD" id="cd07990">
    <property type="entry name" value="LPLAT_LCLAT1-like"/>
    <property type="match status" value="1"/>
</dbReference>
<name>A0A0Q9YCX6_9GAMM</name>
<evidence type="ECO:0000313" key="6">
    <source>
        <dbReference type="Proteomes" id="UP000051494"/>
    </source>
</evidence>
<keyword evidence="2" id="KW-0812">Transmembrane</keyword>
<dbReference type="AlphaFoldDB" id="A0A0Q9YCX6"/>
<dbReference type="OrthoDB" id="319710at2"/>
<evidence type="ECO:0000256" key="1">
    <source>
        <dbReference type="SAM" id="MobiDB-lite"/>
    </source>
</evidence>
<dbReference type="InterPro" id="IPR002123">
    <property type="entry name" value="Plipid/glycerol_acylTrfase"/>
</dbReference>
<dbReference type="PANTHER" id="PTHR10983">
    <property type="entry name" value="1-ACYLGLYCEROL-3-PHOSPHATE ACYLTRANSFERASE-RELATED"/>
    <property type="match status" value="1"/>
</dbReference>
<reference evidence="5" key="3">
    <citation type="submission" date="2021-06" db="EMBL/GenBank/DDBJ databases">
        <title>Genomic Description and Analysis of Intracellular Bacteria, Candidatus Berkiella cookevillensis and Candidatus Berkiella aquae.</title>
        <authorList>
            <person name="Kidane D.T."/>
            <person name="Mehari Y.T."/>
            <person name="Rice F.C."/>
            <person name="Arivett B.A."/>
            <person name="Farone A.L."/>
            <person name="Berk S.G."/>
            <person name="Farone M.B."/>
        </authorList>
    </citation>
    <scope>NUCLEOTIDE SEQUENCE</scope>
    <source>
        <strain evidence="5">CC99</strain>
    </source>
</reference>
<dbReference type="Pfam" id="PF01553">
    <property type="entry name" value="Acyltransferase"/>
    <property type="match status" value="1"/>
</dbReference>
<evidence type="ECO:0000256" key="2">
    <source>
        <dbReference type="SAM" id="Phobius"/>
    </source>
</evidence>